<evidence type="ECO:0000256" key="1">
    <source>
        <dbReference type="ARBA" id="ARBA00009995"/>
    </source>
</evidence>
<dbReference type="PROSITE" id="PS00375">
    <property type="entry name" value="UDPGT"/>
    <property type="match status" value="1"/>
</dbReference>
<evidence type="ECO:0000256" key="4">
    <source>
        <dbReference type="RuleBase" id="RU003718"/>
    </source>
</evidence>
<dbReference type="CDD" id="cd03784">
    <property type="entry name" value="GT1_Gtf-like"/>
    <property type="match status" value="1"/>
</dbReference>
<accession>A0A199W2C9</accession>
<reference evidence="6 7" key="1">
    <citation type="journal article" date="2016" name="DNA Res.">
        <title>The draft genome of MD-2 pineapple using hybrid error correction of long reads.</title>
        <authorList>
            <person name="Redwan R.M."/>
            <person name="Saidin A."/>
            <person name="Kumar S.V."/>
        </authorList>
    </citation>
    <scope>NUCLEOTIDE SEQUENCE [LARGE SCALE GENOMIC DNA]</scope>
    <source>
        <strain evidence="7">cv. MD2</strain>
        <tissue evidence="6">Leaf</tissue>
    </source>
</reference>
<dbReference type="Pfam" id="PF00201">
    <property type="entry name" value="UDPGT"/>
    <property type="match status" value="1"/>
</dbReference>
<comment type="caution">
    <text evidence="6">The sequence shown here is derived from an EMBL/GenBank/DDBJ whole genome shotgun (WGS) entry which is preliminary data.</text>
</comment>
<protein>
    <recommendedName>
        <fullName evidence="5">Glycosyltransferase</fullName>
        <ecNumber evidence="5">2.4.1.-</ecNumber>
    </recommendedName>
</protein>
<dbReference type="PANTHER" id="PTHR48046:SF1">
    <property type="entry name" value="GLYCOSYLTRANSFERASE-RELATED"/>
    <property type="match status" value="1"/>
</dbReference>
<dbReference type="GO" id="GO:0008194">
    <property type="term" value="F:UDP-glycosyltransferase activity"/>
    <property type="evidence" value="ECO:0007669"/>
    <property type="project" value="InterPro"/>
</dbReference>
<sequence>MEEETAATTSILRRRPHVALLCSPGVGHLIPFTELALRLARLHGFSVTLLANPLGSSAAIPPLLPVDGLPFRFVPLPDTPPDAGPPTQSSSPVPRIVRAVACNLPHVRAALDSAGPPVDALVVDMFSVDALDVARERRVPCYMFFTSPCTCLALLRHVPALHEAVRGEFAVPVRPPGCAPVRPEDLLDSLRDRTGEAYAAILRVTRRFGEVEGFLVNSFEELEPGAFAALNGGEARGPPVYPVGPLVRTGRVEPGEECLIRWLDRQPPGSVVFVSFGSGGTLSREQTRELALGLEASGHRFLWAAKSPVEGRAHGAFFGGRNGPAAEYLPAGFAERTGGVGLAVARWAPQAAVLGHAAVGGFVTHCGWNSALESIASGVPMIAWPLYAEQRMNAAMLADEAGVALRPQAGGGGLVGREEVARAIRRLMEGQQGEALRTRTRLLRDAAARAVDEGGSSFRALHDLANKWRLAAR</sequence>
<keyword evidence="3 4" id="KW-0808">Transferase</keyword>
<dbReference type="AlphaFoldDB" id="A0A199W2C9"/>
<dbReference type="SUPFAM" id="SSF53756">
    <property type="entry name" value="UDP-Glycosyltransferase/glycogen phosphorylase"/>
    <property type="match status" value="1"/>
</dbReference>
<evidence type="ECO:0000313" key="7">
    <source>
        <dbReference type="Proteomes" id="UP000092600"/>
    </source>
</evidence>
<dbReference type="Gene3D" id="3.40.50.2000">
    <property type="entry name" value="Glycogen Phosphorylase B"/>
    <property type="match status" value="2"/>
</dbReference>
<dbReference type="InterPro" id="IPR035595">
    <property type="entry name" value="UDP_glycos_trans_CS"/>
</dbReference>
<proteinExistence type="inferred from homology"/>
<organism evidence="6 7">
    <name type="scientific">Ananas comosus</name>
    <name type="common">Pineapple</name>
    <name type="synonym">Ananas ananas</name>
    <dbReference type="NCBI Taxonomy" id="4615"/>
    <lineage>
        <taxon>Eukaryota</taxon>
        <taxon>Viridiplantae</taxon>
        <taxon>Streptophyta</taxon>
        <taxon>Embryophyta</taxon>
        <taxon>Tracheophyta</taxon>
        <taxon>Spermatophyta</taxon>
        <taxon>Magnoliopsida</taxon>
        <taxon>Liliopsida</taxon>
        <taxon>Poales</taxon>
        <taxon>Bromeliaceae</taxon>
        <taxon>Bromelioideae</taxon>
        <taxon>Ananas</taxon>
    </lineage>
</organism>
<dbReference type="EMBL" id="LSRQ01000344">
    <property type="protein sequence ID" value="OAY83401.1"/>
    <property type="molecule type" value="Genomic_DNA"/>
</dbReference>
<dbReference type="PANTHER" id="PTHR48046">
    <property type="entry name" value="UDP-GLYCOSYLTRANSFERASE 72E1"/>
    <property type="match status" value="1"/>
</dbReference>
<dbReference type="FunFam" id="3.40.50.2000:FF:000056">
    <property type="entry name" value="Glycosyltransferase"/>
    <property type="match status" value="1"/>
</dbReference>
<dbReference type="InterPro" id="IPR002213">
    <property type="entry name" value="UDP_glucos_trans"/>
</dbReference>
<evidence type="ECO:0000256" key="3">
    <source>
        <dbReference type="ARBA" id="ARBA00022679"/>
    </source>
</evidence>
<evidence type="ECO:0000313" key="6">
    <source>
        <dbReference type="EMBL" id="OAY83401.1"/>
    </source>
</evidence>
<name>A0A199W2C9_ANACO</name>
<keyword evidence="2 4" id="KW-0328">Glycosyltransferase</keyword>
<evidence type="ECO:0000256" key="5">
    <source>
        <dbReference type="RuleBase" id="RU362057"/>
    </source>
</evidence>
<gene>
    <name evidence="6" type="ORF">ACMD2_07416</name>
</gene>
<comment type="similarity">
    <text evidence="1 4">Belongs to the UDP-glycosyltransferase family.</text>
</comment>
<evidence type="ECO:0000256" key="2">
    <source>
        <dbReference type="ARBA" id="ARBA00022676"/>
    </source>
</evidence>
<dbReference type="EC" id="2.4.1.-" evidence="5"/>
<dbReference type="Proteomes" id="UP000092600">
    <property type="component" value="Unassembled WGS sequence"/>
</dbReference>